<organism evidence="3 4">
    <name type="scientific">Sporothrix stenoceras</name>
    <dbReference type="NCBI Taxonomy" id="5173"/>
    <lineage>
        <taxon>Eukaryota</taxon>
        <taxon>Fungi</taxon>
        <taxon>Dikarya</taxon>
        <taxon>Ascomycota</taxon>
        <taxon>Pezizomycotina</taxon>
        <taxon>Sordariomycetes</taxon>
        <taxon>Sordariomycetidae</taxon>
        <taxon>Ophiostomatales</taxon>
        <taxon>Ophiostomataceae</taxon>
        <taxon>Sporothrix</taxon>
    </lineage>
</organism>
<dbReference type="PANTHER" id="PTHR31905:SF2">
    <property type="entry name" value="PROTEIN MIX23"/>
    <property type="match status" value="1"/>
</dbReference>
<sequence length="220" mass="23572">MATQPNQPALTPQFCFSTVVLRDFLRASRAIDDTITQHLNALVTPSRAGFDPSSTAHRASSYSSGSSSSSSPPAAACRAFRDALLFPAWQARDDVIRYCAGVADDAVAKDAEEAAQAAAQAAAAAAASGALVEGDFPPPTQPEITERFDPYIKRKQYALAEPQANLLASLMRNEKGVESIVRARSWDVLQARCGSGAVTAGTSETGWEAALEQWRKRERR</sequence>
<comment type="similarity">
    <text evidence="1">Belongs to the MIX23 family.</text>
</comment>
<protein>
    <recommendedName>
        <fullName evidence="5">Caffeine-induced death protein 2</fullName>
    </recommendedName>
</protein>
<evidence type="ECO:0000256" key="2">
    <source>
        <dbReference type="SAM" id="MobiDB-lite"/>
    </source>
</evidence>
<evidence type="ECO:0000313" key="3">
    <source>
        <dbReference type="EMBL" id="KAL1887099.1"/>
    </source>
</evidence>
<comment type="caution">
    <text evidence="3">The sequence shown here is derived from an EMBL/GenBank/DDBJ whole genome shotgun (WGS) entry which is preliminary data.</text>
</comment>
<dbReference type="InterPro" id="IPR019171">
    <property type="entry name" value="MIX23"/>
</dbReference>
<dbReference type="Proteomes" id="UP001583186">
    <property type="component" value="Unassembled WGS sequence"/>
</dbReference>
<dbReference type="PANTHER" id="PTHR31905">
    <property type="entry name" value="COILED-COIL DOMAIN-CONTAINING PROTEIN 58"/>
    <property type="match status" value="1"/>
</dbReference>
<evidence type="ECO:0000256" key="1">
    <source>
        <dbReference type="ARBA" id="ARBA00024204"/>
    </source>
</evidence>
<evidence type="ECO:0000313" key="4">
    <source>
        <dbReference type="Proteomes" id="UP001583186"/>
    </source>
</evidence>
<dbReference type="Pfam" id="PF09774">
    <property type="entry name" value="MIX23"/>
    <property type="match status" value="1"/>
</dbReference>
<keyword evidence="4" id="KW-1185">Reference proteome</keyword>
<evidence type="ECO:0008006" key="5">
    <source>
        <dbReference type="Google" id="ProtNLM"/>
    </source>
</evidence>
<dbReference type="EMBL" id="JAWCUI010000148">
    <property type="protein sequence ID" value="KAL1887099.1"/>
    <property type="molecule type" value="Genomic_DNA"/>
</dbReference>
<feature type="compositionally biased region" description="Low complexity" evidence="2">
    <location>
        <begin position="52"/>
        <end position="71"/>
    </location>
</feature>
<name>A0ABR3YG36_9PEZI</name>
<proteinExistence type="inferred from homology"/>
<reference evidence="3 4" key="1">
    <citation type="journal article" date="2024" name="IMA Fungus">
        <title>IMA Genome - F19 : A genome assembly and annotation guide to empower mycologists, including annotated draft genome sequences of Ceratocystis pirilliformis, Diaporthe australafricana, Fusarium ophioides, Paecilomyces lecythidis, and Sporothrix stenoceras.</title>
        <authorList>
            <person name="Aylward J."/>
            <person name="Wilson A.M."/>
            <person name="Visagie C.M."/>
            <person name="Spraker J."/>
            <person name="Barnes I."/>
            <person name="Buitendag C."/>
            <person name="Ceriani C."/>
            <person name="Del Mar Angel L."/>
            <person name="du Plessis D."/>
            <person name="Fuchs T."/>
            <person name="Gasser K."/>
            <person name="Kramer D."/>
            <person name="Li W."/>
            <person name="Munsamy K."/>
            <person name="Piso A."/>
            <person name="Price J.L."/>
            <person name="Sonnekus B."/>
            <person name="Thomas C."/>
            <person name="van der Nest A."/>
            <person name="van Dijk A."/>
            <person name="van Heerden A."/>
            <person name="van Vuuren N."/>
            <person name="Yilmaz N."/>
            <person name="Duong T.A."/>
            <person name="van der Merwe N.A."/>
            <person name="Wingfield M.J."/>
            <person name="Wingfield B.D."/>
        </authorList>
    </citation>
    <scope>NUCLEOTIDE SEQUENCE [LARGE SCALE GENOMIC DNA]</scope>
    <source>
        <strain evidence="3 4">CMW 5346</strain>
    </source>
</reference>
<gene>
    <name evidence="3" type="ORF">Sste5346_010445</name>
</gene>
<accession>A0ABR3YG36</accession>
<feature type="region of interest" description="Disordered" evidence="2">
    <location>
        <begin position="46"/>
        <end position="71"/>
    </location>
</feature>